<dbReference type="GO" id="GO:0016757">
    <property type="term" value="F:glycosyltransferase activity"/>
    <property type="evidence" value="ECO:0007669"/>
    <property type="project" value="UniProtKB-KW"/>
</dbReference>
<comment type="caution">
    <text evidence="2">The sequence shown here is derived from an EMBL/GenBank/DDBJ whole genome shotgun (WGS) entry which is preliminary data.</text>
</comment>
<reference evidence="2 3" key="1">
    <citation type="submission" date="2021-03" db="EMBL/GenBank/DDBJ databases">
        <authorList>
            <person name="So Y."/>
        </authorList>
    </citation>
    <scope>NUCLEOTIDE SEQUENCE [LARGE SCALE GENOMIC DNA]</scope>
    <source>
        <strain evidence="2 3">PWR1</strain>
    </source>
</reference>
<keyword evidence="2" id="KW-0328">Glycosyltransferase</keyword>
<sequence>MVSYTDLLEQILDAFPPRSVAVFLPFAVGEREASAILEQGIATSVTINLENGCLPTWSRDGFHDDIFSLKRLPASALFLDHQLRLPVAWYARLVRRGVRRLHIIGPDGRAKGVNAIGYLRRKAVRRAVRTYLRAHGRASDHLYQRVFSEIIKRLSFLAIERSAFMQDRVVLAIGTLGPGGAERQVKYTAIGLQRSGTFVPTVLCQQSLDAHVSNFFGPQLTAAGVEVRTARGDPALTDDWRVQSLKQDMRERYDYLGVEILLEQILALVSELRRVRPAILHSWLDATNSISAVAARIVGVPHLLLGGRSMAPDNFALLTPHMRAAYRTALADPDTSLLNNSSAGADDYARWLSVPRQRIQVIPNGFEFPDPPTEADLARARSAAGIPHGAFVIGGLQRFSEEKRPELWVAAAMDIVRREKRAVALCYGAGPMHAELKAMVEKAGLADRIFLPGLTGDAWEALRCFDVFLLTSRQEGLPNVLIEAQAMGVPVVAPPVGGVPETLEDGVTGILVPKADAASLAAAILSLASDPARHAAMARAASRHVRNSFGMDVMLQRTLAAYARQPVWPMAVERIPHD</sequence>
<proteinExistence type="predicted"/>
<keyword evidence="3" id="KW-1185">Reference proteome</keyword>
<keyword evidence="2" id="KW-0808">Transferase</keyword>
<gene>
    <name evidence="2" type="ORF">J5Y09_01465</name>
</gene>
<protein>
    <submittedName>
        <fullName evidence="2">Glycosyltransferase</fullName>
        <ecNumber evidence="2">2.4.-.-</ecNumber>
    </submittedName>
</protein>
<dbReference type="EMBL" id="JAGIYZ010000001">
    <property type="protein sequence ID" value="MBP0462567.1"/>
    <property type="molecule type" value="Genomic_DNA"/>
</dbReference>
<dbReference type="RefSeq" id="WP_209349931.1">
    <property type="nucleotide sequence ID" value="NZ_JAGIYZ010000001.1"/>
</dbReference>
<dbReference type="PANTHER" id="PTHR12526">
    <property type="entry name" value="GLYCOSYLTRANSFERASE"/>
    <property type="match status" value="1"/>
</dbReference>
<dbReference type="Pfam" id="PF13439">
    <property type="entry name" value="Glyco_transf_4"/>
    <property type="match status" value="1"/>
</dbReference>
<dbReference type="InterPro" id="IPR028098">
    <property type="entry name" value="Glyco_trans_4-like_N"/>
</dbReference>
<name>A0ABS4APS0_9PROT</name>
<dbReference type="Proteomes" id="UP000680815">
    <property type="component" value="Unassembled WGS sequence"/>
</dbReference>
<evidence type="ECO:0000259" key="1">
    <source>
        <dbReference type="Pfam" id="PF13439"/>
    </source>
</evidence>
<dbReference type="Gene3D" id="3.40.50.2000">
    <property type="entry name" value="Glycogen Phosphorylase B"/>
    <property type="match status" value="2"/>
</dbReference>
<accession>A0ABS4APS0</accession>
<dbReference type="EC" id="2.4.-.-" evidence="2"/>
<dbReference type="SUPFAM" id="SSF53756">
    <property type="entry name" value="UDP-Glycosyltransferase/glycogen phosphorylase"/>
    <property type="match status" value="1"/>
</dbReference>
<feature type="domain" description="Glycosyltransferase subfamily 4-like N-terminal" evidence="1">
    <location>
        <begin position="179"/>
        <end position="366"/>
    </location>
</feature>
<organism evidence="2 3">
    <name type="scientific">Roseomonas nitratireducens</name>
    <dbReference type="NCBI Taxonomy" id="2820810"/>
    <lineage>
        <taxon>Bacteria</taxon>
        <taxon>Pseudomonadati</taxon>
        <taxon>Pseudomonadota</taxon>
        <taxon>Alphaproteobacteria</taxon>
        <taxon>Acetobacterales</taxon>
        <taxon>Roseomonadaceae</taxon>
        <taxon>Roseomonas</taxon>
    </lineage>
</organism>
<dbReference type="PANTHER" id="PTHR12526:SF636">
    <property type="entry name" value="BLL3647 PROTEIN"/>
    <property type="match status" value="1"/>
</dbReference>
<dbReference type="Pfam" id="PF13692">
    <property type="entry name" value="Glyco_trans_1_4"/>
    <property type="match status" value="1"/>
</dbReference>
<evidence type="ECO:0000313" key="3">
    <source>
        <dbReference type="Proteomes" id="UP000680815"/>
    </source>
</evidence>
<evidence type="ECO:0000313" key="2">
    <source>
        <dbReference type="EMBL" id="MBP0462567.1"/>
    </source>
</evidence>